<dbReference type="PANTHER" id="PTHR30222:SF12">
    <property type="entry name" value="NORSPERMIDINE SENSOR"/>
    <property type="match status" value="1"/>
</dbReference>
<name>A0ABT5J1Y1_9NEIS</name>
<dbReference type="PANTHER" id="PTHR30222">
    <property type="entry name" value="SPERMIDINE/PUTRESCINE-BINDING PERIPLASMIC PROTEIN"/>
    <property type="match status" value="1"/>
</dbReference>
<dbReference type="PIRSF" id="PIRSF019574">
    <property type="entry name" value="Periplasmic_polyamine_BP"/>
    <property type="match status" value="1"/>
</dbReference>
<dbReference type="RefSeq" id="WP_272753072.1">
    <property type="nucleotide sequence ID" value="NZ_JAQQLF010000027.1"/>
</dbReference>
<comment type="caution">
    <text evidence="7">The sequence shown here is derived from an EMBL/GenBank/DDBJ whole genome shotgun (WGS) entry which is preliminary data.</text>
</comment>
<dbReference type="InterPro" id="IPR001188">
    <property type="entry name" value="Sperm_putr-bd"/>
</dbReference>
<keyword evidence="4 5" id="KW-0574">Periplasm</keyword>
<evidence type="ECO:0000256" key="6">
    <source>
        <dbReference type="SAM" id="SignalP"/>
    </source>
</evidence>
<sequence>MKKSTLTLAISLALTAASGSAFAAGKELNVYNWSDYIAESTVPNFQKATGIKVRYDVYDSNEILQAKMLTGKSGYDLVHPSNTFLAKQIQAGLYQPVNKAKIPNYKDLDPELMKLMTQFDPGNQFAIPYFWGMNTIGINTDKANKALGGKLPANEWDLLFKVENVSKLKSCGVSMLDSAAEVFPVVLHYMGKNPASTSEADYKAAAALLKPLRPHITRFSSSGYINELSGGSLCLVLGYGGDLNIAKTRAEEAKNGVKVQPLVPKTGVGIWIDSMVIPKDAKNVDNALTYINYVLDPKVSAANANTVTYAPGSLAARQFIDKKHLANPSIFPSKDIVAKSFVMPTMDAKIQRLTTRLWQEFKTGK</sequence>
<evidence type="ECO:0000313" key="8">
    <source>
        <dbReference type="Proteomes" id="UP001219956"/>
    </source>
</evidence>
<dbReference type="Pfam" id="PF13416">
    <property type="entry name" value="SBP_bac_8"/>
    <property type="match status" value="1"/>
</dbReference>
<dbReference type="CDD" id="cd13659">
    <property type="entry name" value="PBP2_PotF"/>
    <property type="match status" value="1"/>
</dbReference>
<keyword evidence="3 6" id="KW-0732">Signal</keyword>
<evidence type="ECO:0000256" key="3">
    <source>
        <dbReference type="ARBA" id="ARBA00022729"/>
    </source>
</evidence>
<protein>
    <recommendedName>
        <fullName evidence="5">Putrescine-binding periplasmic protein</fullName>
    </recommendedName>
</protein>
<comment type="similarity">
    <text evidence="5">Belongs to the bacterial solute-binding protein PotD/PotF family.</text>
</comment>
<dbReference type="PRINTS" id="PR00909">
    <property type="entry name" value="SPERMDNBNDNG"/>
</dbReference>
<gene>
    <name evidence="7" type="ORF">PQU95_16790</name>
</gene>
<dbReference type="EMBL" id="JAQQLF010000027">
    <property type="protein sequence ID" value="MDC7718860.1"/>
    <property type="molecule type" value="Genomic_DNA"/>
</dbReference>
<evidence type="ECO:0000256" key="2">
    <source>
        <dbReference type="ARBA" id="ARBA00022448"/>
    </source>
</evidence>
<feature type="signal peptide" evidence="6">
    <location>
        <begin position="1"/>
        <end position="23"/>
    </location>
</feature>
<proteinExistence type="inferred from homology"/>
<comment type="function">
    <text evidence="5">Required for the activity of the bacterial periplasmic transport system of putrescine.</text>
</comment>
<evidence type="ECO:0000313" key="7">
    <source>
        <dbReference type="EMBL" id="MDC7718860.1"/>
    </source>
</evidence>
<evidence type="ECO:0000256" key="5">
    <source>
        <dbReference type="PIRNR" id="PIRNR019574"/>
    </source>
</evidence>
<dbReference type="Gene3D" id="3.40.190.10">
    <property type="entry name" value="Periplasmic binding protein-like II"/>
    <property type="match status" value="2"/>
</dbReference>
<reference evidence="7 8" key="1">
    <citation type="submission" date="2023-01" db="EMBL/GenBank/DDBJ databases">
        <title>Novel species of the genus Vogesella isolated from rivers.</title>
        <authorList>
            <person name="Lu H."/>
        </authorList>
    </citation>
    <scope>NUCLEOTIDE SEQUENCE [LARGE SCALE GENOMIC DNA]</scope>
    <source>
        <strain evidence="7 8">DC21W</strain>
    </source>
</reference>
<evidence type="ECO:0000256" key="1">
    <source>
        <dbReference type="ARBA" id="ARBA00004418"/>
    </source>
</evidence>
<keyword evidence="2 5" id="KW-0813">Transport</keyword>
<dbReference type="Proteomes" id="UP001219956">
    <property type="component" value="Unassembled WGS sequence"/>
</dbReference>
<evidence type="ECO:0000256" key="4">
    <source>
        <dbReference type="ARBA" id="ARBA00022764"/>
    </source>
</evidence>
<accession>A0ABT5J1Y1</accession>
<keyword evidence="8" id="KW-1185">Reference proteome</keyword>
<feature type="chain" id="PRO_5046586713" description="Putrescine-binding periplasmic protein" evidence="6">
    <location>
        <begin position="24"/>
        <end position="365"/>
    </location>
</feature>
<organism evidence="7 8">
    <name type="scientific">Vogesella aquatica</name>
    <dbReference type="NCBI Taxonomy" id="2984206"/>
    <lineage>
        <taxon>Bacteria</taxon>
        <taxon>Pseudomonadati</taxon>
        <taxon>Pseudomonadota</taxon>
        <taxon>Betaproteobacteria</taxon>
        <taxon>Neisseriales</taxon>
        <taxon>Chromobacteriaceae</taxon>
        <taxon>Vogesella</taxon>
    </lineage>
</organism>
<comment type="subcellular location">
    <subcellularLocation>
        <location evidence="1 5">Periplasm</location>
    </subcellularLocation>
</comment>
<dbReference type="InterPro" id="IPR006059">
    <property type="entry name" value="SBP"/>
</dbReference>
<dbReference type="SUPFAM" id="SSF53850">
    <property type="entry name" value="Periplasmic binding protein-like II"/>
    <property type="match status" value="1"/>
</dbReference>